<accession>A0A0R3QCY6</accession>
<evidence type="ECO:0000313" key="4">
    <source>
        <dbReference type="Proteomes" id="UP000280834"/>
    </source>
</evidence>
<evidence type="ECO:0000313" key="3">
    <source>
        <dbReference type="EMBL" id="VDO14959.1"/>
    </source>
</evidence>
<reference evidence="5" key="1">
    <citation type="submission" date="2017-02" db="UniProtKB">
        <authorList>
            <consortium name="WormBaseParasite"/>
        </authorList>
    </citation>
    <scope>IDENTIFICATION</scope>
</reference>
<dbReference type="SUPFAM" id="SSF57783">
    <property type="entry name" value="Zinc beta-ribbon"/>
    <property type="match status" value="1"/>
</dbReference>
<feature type="domain" description="TFIIB-type" evidence="2">
    <location>
        <begin position="39"/>
        <end position="70"/>
    </location>
</feature>
<evidence type="ECO:0000256" key="1">
    <source>
        <dbReference type="PROSITE-ProRule" id="PRU00469"/>
    </source>
</evidence>
<dbReference type="Pfam" id="PF08271">
    <property type="entry name" value="Zn_Ribbon_TF"/>
    <property type="match status" value="1"/>
</dbReference>
<reference evidence="3 4" key="2">
    <citation type="submission" date="2018-11" db="EMBL/GenBank/DDBJ databases">
        <authorList>
            <consortium name="Pathogen Informatics"/>
        </authorList>
    </citation>
    <scope>NUCLEOTIDE SEQUENCE [LARGE SCALE GENOMIC DNA]</scope>
</reference>
<evidence type="ECO:0000259" key="2">
    <source>
        <dbReference type="PROSITE" id="PS51134"/>
    </source>
</evidence>
<dbReference type="InterPro" id="IPR013137">
    <property type="entry name" value="Znf_TFIIB"/>
</dbReference>
<keyword evidence="1" id="KW-0863">Zinc-finger</keyword>
<dbReference type="PROSITE" id="PS51134">
    <property type="entry name" value="ZF_TFIIB"/>
    <property type="match status" value="1"/>
</dbReference>
<proteinExistence type="predicted"/>
<dbReference type="Gene3D" id="2.20.25.10">
    <property type="match status" value="1"/>
</dbReference>
<sequence length="82" mass="9287">MLKWSKQFLLTDVRLSSLSYHSTNIEHGDLLQCVGYELMSVECPVHPGAHLVEDHRAGDLICPECGLVVGDRYRLFIYLALL</sequence>
<organism evidence="5">
    <name type="scientific">Brugia timori</name>
    <dbReference type="NCBI Taxonomy" id="42155"/>
    <lineage>
        <taxon>Eukaryota</taxon>
        <taxon>Metazoa</taxon>
        <taxon>Ecdysozoa</taxon>
        <taxon>Nematoda</taxon>
        <taxon>Chromadorea</taxon>
        <taxon>Rhabditida</taxon>
        <taxon>Spirurina</taxon>
        <taxon>Spiruromorpha</taxon>
        <taxon>Filarioidea</taxon>
        <taxon>Onchocercidae</taxon>
        <taxon>Brugia</taxon>
    </lineage>
</organism>
<protein>
    <submittedName>
        <fullName evidence="5">TFIIB-type domain-containing protein</fullName>
    </submittedName>
</protein>
<dbReference type="WBParaSite" id="BTMF_0000421601-mRNA-1">
    <property type="protein sequence ID" value="BTMF_0000421601-mRNA-1"/>
    <property type="gene ID" value="BTMF_0000421601"/>
</dbReference>
<keyword evidence="1" id="KW-0479">Metal-binding</keyword>
<dbReference type="AlphaFoldDB" id="A0A0R3QCY6"/>
<dbReference type="EMBL" id="UZAG01003197">
    <property type="protein sequence ID" value="VDO14959.1"/>
    <property type="molecule type" value="Genomic_DNA"/>
</dbReference>
<name>A0A0R3QCY6_9BILA</name>
<dbReference type="GO" id="GO:0008270">
    <property type="term" value="F:zinc ion binding"/>
    <property type="evidence" value="ECO:0007669"/>
    <property type="project" value="UniProtKB-KW"/>
</dbReference>
<dbReference type="STRING" id="42155.A0A0R3QCY6"/>
<keyword evidence="1" id="KW-0862">Zinc</keyword>
<keyword evidence="4" id="KW-1185">Reference proteome</keyword>
<gene>
    <name evidence="3" type="ORF">BTMF_LOCUS3520</name>
</gene>
<evidence type="ECO:0000313" key="5">
    <source>
        <dbReference type="WBParaSite" id="BTMF_0000421601-mRNA-1"/>
    </source>
</evidence>
<dbReference type="Proteomes" id="UP000280834">
    <property type="component" value="Unassembled WGS sequence"/>
</dbReference>